<gene>
    <name evidence="4" type="ORF">GCM10009716_09360</name>
</gene>
<evidence type="ECO:0000313" key="5">
    <source>
        <dbReference type="Proteomes" id="UP001501303"/>
    </source>
</evidence>
<reference evidence="4 5" key="1">
    <citation type="journal article" date="2019" name="Int. J. Syst. Evol. Microbiol.">
        <title>The Global Catalogue of Microorganisms (GCM) 10K type strain sequencing project: providing services to taxonomists for standard genome sequencing and annotation.</title>
        <authorList>
            <consortium name="The Broad Institute Genomics Platform"/>
            <consortium name="The Broad Institute Genome Sequencing Center for Infectious Disease"/>
            <person name="Wu L."/>
            <person name="Ma J."/>
        </authorList>
    </citation>
    <scope>NUCLEOTIDE SEQUENCE [LARGE SCALE GENOMIC DNA]</scope>
    <source>
        <strain evidence="4 5">JCM 13581</strain>
    </source>
</reference>
<evidence type="ECO:0000256" key="3">
    <source>
        <dbReference type="SAM" id="SignalP"/>
    </source>
</evidence>
<feature type="compositionally biased region" description="Low complexity" evidence="1">
    <location>
        <begin position="197"/>
        <end position="206"/>
    </location>
</feature>
<feature type="chain" id="PRO_5046218771" evidence="3">
    <location>
        <begin position="39"/>
        <end position="234"/>
    </location>
</feature>
<dbReference type="EMBL" id="BAAAMJ010000009">
    <property type="protein sequence ID" value="GAA1901655.1"/>
    <property type="molecule type" value="Genomic_DNA"/>
</dbReference>
<keyword evidence="2" id="KW-0812">Transmembrane</keyword>
<feature type="transmembrane region" description="Helical" evidence="2">
    <location>
        <begin position="209"/>
        <end position="227"/>
    </location>
</feature>
<proteinExistence type="predicted"/>
<organism evidence="4 5">
    <name type="scientific">Streptomyces sodiiphilus</name>
    <dbReference type="NCBI Taxonomy" id="226217"/>
    <lineage>
        <taxon>Bacteria</taxon>
        <taxon>Bacillati</taxon>
        <taxon>Actinomycetota</taxon>
        <taxon>Actinomycetes</taxon>
        <taxon>Kitasatosporales</taxon>
        <taxon>Streptomycetaceae</taxon>
        <taxon>Streptomyces</taxon>
    </lineage>
</organism>
<dbReference type="Proteomes" id="UP001501303">
    <property type="component" value="Unassembled WGS sequence"/>
</dbReference>
<comment type="caution">
    <text evidence="4">The sequence shown here is derived from an EMBL/GenBank/DDBJ whole genome shotgun (WGS) entry which is preliminary data.</text>
</comment>
<keyword evidence="2" id="KW-1133">Transmembrane helix</keyword>
<keyword evidence="5" id="KW-1185">Reference proteome</keyword>
<evidence type="ECO:0000313" key="4">
    <source>
        <dbReference type="EMBL" id="GAA1901655.1"/>
    </source>
</evidence>
<dbReference type="NCBIfam" id="NF040672">
    <property type="entry name" value="SCO2322_fam"/>
    <property type="match status" value="1"/>
</dbReference>
<name>A0ABN2NTZ2_9ACTN</name>
<dbReference type="PROSITE" id="PS51318">
    <property type="entry name" value="TAT"/>
    <property type="match status" value="1"/>
</dbReference>
<dbReference type="RefSeq" id="WP_344259068.1">
    <property type="nucleotide sequence ID" value="NZ_BAAAMJ010000009.1"/>
</dbReference>
<dbReference type="InterPro" id="IPR006311">
    <property type="entry name" value="TAT_signal"/>
</dbReference>
<feature type="region of interest" description="Disordered" evidence="1">
    <location>
        <begin position="184"/>
        <end position="206"/>
    </location>
</feature>
<sequence>MRRRSPAGGGSRRTAAGLLAASLLGAAAVSAAAPPAHAGEEAPAGYRYWSFWQQESDDGRWRYATQGPGTLRPADGSVLGFRFAVQTNAADAHRPRGETRFEEICGGTEPDDGSKRIAWVIDFGTPEDAPAGERPPGGRTECSVVPVDATAAEALAASAGPLRYNTDALLCAIADYPARGCGEQVTGAGSDDDGTDDTGAAPDPGGGPVAVIAGVTVVVVLAGAAWWRSRRRDL</sequence>
<accession>A0ABN2NTZ2</accession>
<protein>
    <submittedName>
        <fullName evidence="4">SCO2322 family protein</fullName>
    </submittedName>
</protein>
<dbReference type="InterPro" id="IPR047703">
    <property type="entry name" value="SCO2322-like"/>
</dbReference>
<evidence type="ECO:0000256" key="1">
    <source>
        <dbReference type="SAM" id="MobiDB-lite"/>
    </source>
</evidence>
<feature type="signal peptide" evidence="3">
    <location>
        <begin position="1"/>
        <end position="38"/>
    </location>
</feature>
<keyword evidence="2" id="KW-0472">Membrane</keyword>
<keyword evidence="3" id="KW-0732">Signal</keyword>
<evidence type="ECO:0000256" key="2">
    <source>
        <dbReference type="SAM" id="Phobius"/>
    </source>
</evidence>